<keyword evidence="3" id="KW-0472">Membrane</keyword>
<dbReference type="PANTHER" id="PTHR10357:SF179">
    <property type="entry name" value="NEUTRAL AND BASIC AMINO ACID TRANSPORT PROTEIN RBAT"/>
    <property type="match status" value="1"/>
</dbReference>
<evidence type="ECO:0000313" key="6">
    <source>
        <dbReference type="WBParaSite" id="MBELARI_LOCUS8324"/>
    </source>
</evidence>
<evidence type="ECO:0000313" key="5">
    <source>
        <dbReference type="Proteomes" id="UP000887575"/>
    </source>
</evidence>
<dbReference type="SUPFAM" id="SSF51445">
    <property type="entry name" value="(Trans)glycosidases"/>
    <property type="match status" value="1"/>
</dbReference>
<dbReference type="InterPro" id="IPR017853">
    <property type="entry name" value="GH"/>
</dbReference>
<accession>A0AAF3FMC6</accession>
<name>A0AAF3FMC6_9BILA</name>
<keyword evidence="3" id="KW-1133">Transmembrane helix</keyword>
<protein>
    <recommendedName>
        <fullName evidence="2">alpha-glucosidase</fullName>
        <ecNumber evidence="2">3.2.1.20</ecNumber>
    </recommendedName>
</protein>
<keyword evidence="3" id="KW-0812">Transmembrane</keyword>
<sequence length="615" mass="69305">MAASEEEKGALVESGQAKFDKYNQLISGSRHGRCWRWSEDCWAHERAARTVQNDPFWKPFRYILFALFWLAWLAMFAGAILIVLLSPKCAAKQEPDWWQTKVSYQLLTPTFYDTNGDAVGDFPGIREKLDFLRKIGITTIYPTPVVTTDKNEIYNEYDVTDHQTVDVRFGTEEDFKKLIDLAHDRDMYLVMDLPISCVSPNHPWFKDPLKADYFVFSTEAKPSPKFIDSPNHPGKKYLSCQLGSTPSKNPVLNWKNTEIQEYFNATLEKYLLLGVDGFHIDHISLLATKPDGSSDHDASIAILKKLTTDLFDFVKHSSDVSNKKIVLFSSLKDVDELEVKARQTGGLHYVIDSSFSNLDSATCSSGVASCVHDALTTSYKKHDSDNFTPFWQFSNANSRRLASRFDADTANLLTFTQLTLPGAISVYYGQEIGLENVEGRKDGQRGLMQWKEKGNDHHGFIKEKEFKDSDIYYPEQAKDKGGDNFEAQYKETDSALKVFKKLAQLRQRDPALILGTTVRDTLMDDVITFGRFVPGVNGTAEGSAYIVVLNFGEKETEVDCTKLADKGILPTNKALTTVEVSAFTTGVKHYEARQKLDVSSTKIKLPAKQGILLKL</sequence>
<dbReference type="Proteomes" id="UP000887575">
    <property type="component" value="Unassembled WGS sequence"/>
</dbReference>
<evidence type="ECO:0000259" key="4">
    <source>
        <dbReference type="SMART" id="SM00642"/>
    </source>
</evidence>
<dbReference type="AlphaFoldDB" id="A0AAF3FMC6"/>
<dbReference type="GO" id="GO:0005975">
    <property type="term" value="P:carbohydrate metabolic process"/>
    <property type="evidence" value="ECO:0007669"/>
    <property type="project" value="InterPro"/>
</dbReference>
<dbReference type="Gene3D" id="3.90.400.10">
    <property type="entry name" value="Oligo-1,6-glucosidase, Domain 2"/>
    <property type="match status" value="1"/>
</dbReference>
<feature type="transmembrane region" description="Helical" evidence="3">
    <location>
        <begin position="62"/>
        <end position="85"/>
    </location>
</feature>
<keyword evidence="5" id="KW-1185">Reference proteome</keyword>
<organism evidence="5 6">
    <name type="scientific">Mesorhabditis belari</name>
    <dbReference type="NCBI Taxonomy" id="2138241"/>
    <lineage>
        <taxon>Eukaryota</taxon>
        <taxon>Metazoa</taxon>
        <taxon>Ecdysozoa</taxon>
        <taxon>Nematoda</taxon>
        <taxon>Chromadorea</taxon>
        <taxon>Rhabditida</taxon>
        <taxon>Rhabditina</taxon>
        <taxon>Rhabditomorpha</taxon>
        <taxon>Rhabditoidea</taxon>
        <taxon>Rhabditidae</taxon>
        <taxon>Mesorhabditinae</taxon>
        <taxon>Mesorhabditis</taxon>
    </lineage>
</organism>
<dbReference type="Pfam" id="PF16028">
    <property type="entry name" value="SLC3A2_N"/>
    <property type="match status" value="1"/>
</dbReference>
<dbReference type="InterPro" id="IPR031984">
    <property type="entry name" value="SLC3A2_N"/>
</dbReference>
<dbReference type="WBParaSite" id="MBELARI_LOCUS8324">
    <property type="protein sequence ID" value="MBELARI_LOCUS8324"/>
    <property type="gene ID" value="MBELARI_LOCUS8324"/>
</dbReference>
<dbReference type="SMART" id="SM00642">
    <property type="entry name" value="Aamy"/>
    <property type="match status" value="1"/>
</dbReference>
<dbReference type="Gene3D" id="3.20.20.80">
    <property type="entry name" value="Glycosidases"/>
    <property type="match status" value="1"/>
</dbReference>
<proteinExistence type="predicted"/>
<evidence type="ECO:0000256" key="1">
    <source>
        <dbReference type="ARBA" id="ARBA00001657"/>
    </source>
</evidence>
<feature type="domain" description="Glycosyl hydrolase family 13 catalytic" evidence="4">
    <location>
        <begin position="105"/>
        <end position="478"/>
    </location>
</feature>
<dbReference type="GO" id="GO:0004558">
    <property type="term" value="F:alpha-1,4-glucosidase activity"/>
    <property type="evidence" value="ECO:0007669"/>
    <property type="project" value="UniProtKB-EC"/>
</dbReference>
<dbReference type="PANTHER" id="PTHR10357">
    <property type="entry name" value="ALPHA-AMYLASE FAMILY MEMBER"/>
    <property type="match status" value="1"/>
</dbReference>
<dbReference type="Pfam" id="PF00128">
    <property type="entry name" value="Alpha-amylase"/>
    <property type="match status" value="1"/>
</dbReference>
<dbReference type="EC" id="3.2.1.20" evidence="2"/>
<dbReference type="InterPro" id="IPR045857">
    <property type="entry name" value="O16G_dom_2"/>
</dbReference>
<evidence type="ECO:0000256" key="3">
    <source>
        <dbReference type="SAM" id="Phobius"/>
    </source>
</evidence>
<evidence type="ECO:0000256" key="2">
    <source>
        <dbReference type="ARBA" id="ARBA00012741"/>
    </source>
</evidence>
<comment type="catalytic activity">
    <reaction evidence="1">
        <text>Hydrolysis of terminal, non-reducing (1-&gt;4)-linked alpha-D-glucose residues with release of alpha-D-glucose.</text>
        <dbReference type="EC" id="3.2.1.20"/>
    </reaction>
</comment>
<reference evidence="6" key="1">
    <citation type="submission" date="2024-02" db="UniProtKB">
        <authorList>
            <consortium name="WormBaseParasite"/>
        </authorList>
    </citation>
    <scope>IDENTIFICATION</scope>
</reference>
<dbReference type="InterPro" id="IPR006047">
    <property type="entry name" value="GH13_cat_dom"/>
</dbReference>